<evidence type="ECO:0000313" key="1">
    <source>
        <dbReference type="EMBL" id="ACP26623.1"/>
    </source>
</evidence>
<dbReference type="KEGG" id="rhi:NGR_c28790"/>
<dbReference type="Proteomes" id="UP000001054">
    <property type="component" value="Chromosome"/>
</dbReference>
<dbReference type="OrthoDB" id="8278546at2"/>
<name>C3MIR0_SINFN</name>
<dbReference type="RefSeq" id="WP_012709378.1">
    <property type="nucleotide sequence ID" value="NC_012587.1"/>
</dbReference>
<dbReference type="PATRIC" id="fig|394.7.peg.5715"/>
<organism evidence="1 2">
    <name type="scientific">Sinorhizobium fredii (strain NBRC 101917 / NGR234)</name>
    <dbReference type="NCBI Taxonomy" id="394"/>
    <lineage>
        <taxon>Bacteria</taxon>
        <taxon>Pseudomonadati</taxon>
        <taxon>Pseudomonadota</taxon>
        <taxon>Alphaproteobacteria</taxon>
        <taxon>Hyphomicrobiales</taxon>
        <taxon>Rhizobiaceae</taxon>
        <taxon>Sinorhizobium/Ensifer group</taxon>
        <taxon>Sinorhizobium</taxon>
    </lineage>
</organism>
<keyword evidence="2" id="KW-1185">Reference proteome</keyword>
<dbReference type="EMBL" id="CP001389">
    <property type="protein sequence ID" value="ACP26623.1"/>
    <property type="molecule type" value="Genomic_DNA"/>
</dbReference>
<protein>
    <submittedName>
        <fullName evidence="1">Uncharacterized protein</fullName>
    </submittedName>
</protein>
<accession>C3MIR0</accession>
<reference evidence="1 2" key="1">
    <citation type="journal article" date="2009" name="Appl. Environ. Microbiol.">
        <title>Rhizobium sp. strain NGR234 possesses a remarkable number of secretion systems.</title>
        <authorList>
            <person name="Schmeisser C."/>
            <person name="Liesegang H."/>
            <person name="Krysciak D."/>
            <person name="Bakkou N."/>
            <person name="Le Quere A."/>
            <person name="Wollherr A."/>
            <person name="Heinemeyer I."/>
            <person name="Morgenstern B."/>
            <person name="Pommerening-Roeser A."/>
            <person name="Flores M."/>
            <person name="Palacios R."/>
            <person name="Brenner S."/>
            <person name="Gottschalk G."/>
            <person name="Schmitz R.A."/>
            <person name="Broughton W.J."/>
            <person name="Perret X."/>
            <person name="Strittmatter A.W."/>
            <person name="Streit W.R."/>
        </authorList>
    </citation>
    <scope>NUCLEOTIDE SEQUENCE [LARGE SCALE GENOMIC DNA]</scope>
    <source>
        <strain evidence="2">NBRC 101917 / NGR234</strain>
    </source>
</reference>
<gene>
    <name evidence="1" type="ordered locus">NGR_c28790</name>
</gene>
<dbReference type="HOGENOM" id="CLU_212779_0_0_5"/>
<proteinExistence type="predicted"/>
<evidence type="ECO:0000313" key="2">
    <source>
        <dbReference type="Proteomes" id="UP000001054"/>
    </source>
</evidence>
<dbReference type="AlphaFoldDB" id="C3MIR0"/>
<sequence>MRGLLLFIVALAGFWTIDRIVWEGGYSRAAMREAKEQANSLRYRVEYWVKDVVRL</sequence>